<accession>A0A067QSA2</accession>
<evidence type="ECO:0000259" key="7">
    <source>
        <dbReference type="Pfam" id="PF23036"/>
    </source>
</evidence>
<proteinExistence type="predicted"/>
<feature type="compositionally biased region" description="Basic and acidic residues" evidence="4">
    <location>
        <begin position="1142"/>
        <end position="1153"/>
    </location>
</feature>
<dbReference type="Pfam" id="PF12584">
    <property type="entry name" value="TRAPPC10"/>
    <property type="match status" value="1"/>
</dbReference>
<dbReference type="Pfam" id="PF23036">
    <property type="entry name" value="TRAPPC10_1st"/>
    <property type="match status" value="1"/>
</dbReference>
<dbReference type="GO" id="GO:1990071">
    <property type="term" value="C:TRAPPII protein complex"/>
    <property type="evidence" value="ECO:0007669"/>
    <property type="project" value="InterPro"/>
</dbReference>
<dbReference type="SUPFAM" id="SSF48452">
    <property type="entry name" value="TPR-like"/>
    <property type="match status" value="1"/>
</dbReference>
<evidence type="ECO:0000259" key="6">
    <source>
        <dbReference type="Pfam" id="PF12584"/>
    </source>
</evidence>
<evidence type="ECO:0000256" key="2">
    <source>
        <dbReference type="ARBA" id="ARBA00022448"/>
    </source>
</evidence>
<sequence length="1197" mass="134939">MLSVEKMNDNDTTVIKESCIMDSKPIITFAGDVALFSSLEASLVQALPQDSSEWRRSYGRAVKSVYVEASFISFSKDILPKQGDWHLIQQPIFHIFWTECVDLDAYKTTVREEIEAWLKILGQHNIQDWMIVLVETYDIRKTNKLLPRTTVLDKIRSDFASKHGDRCLSVINPIRSESRSAESWRGLLARIRHLLLFAYNRTLIKFEEVIRDQRERRNEPGWNFCQYFLLQEELAFVLEMLGLYDEALVQYDELDAVFTQFVLNSNVGDTPEWLSSFQCPFENWSGLVLGQTVNQTQRSLLNDCKASLLEFRSYLFSRQCAMLLLTFKPWEIAQRSLPFLHNCIKELEILEISTPPGAVACWVFLCCLEVLQTCERFNDSGQVEAYSLYTASLWAYARDKLRDLGQLCGLMPGCDPTSEQLHTVVSLSGGMGDCQGNSKQPTPTDKLKEALSSKEAFRKHYLELAELAMGTFKHIGRIRSARMIGRDLAAFYLQLGEMQKAAVFLTDALKTFEEENWRQLAIETQLELADCYRKMDDKERFIKTCTVIASAPELNLSTRITYFDEMMNVLEELRTESPLITSFTDAFKLVSLEVSQHGNKVIIQDSTVEVNVVIESRFPKLILCINAAVSVEGVKDGKRQNDLPNPRPQEVPAEKRQGSGGKKQQSIQSQRNDTGDAQQLSRCNSEEMKPVNPALARLHMVEHLDYKQDKSLSSASIVSKNPKQFLRRTNSHGKYRKISSTPKGDFSSALVAENIILKPGRNEFVVKSKAQEKGLYRLGQLSLLVADSLEFLSSTINPRVSFEVMREPSSVILNKGEKDLLAGLEQEMVLTVSAGSYTIGENVCLRLRTSRGLQMQVKSSEESLTRDLEVPLPQSEPFQTLSILLRVLAELPPQKDAGTIEHKVTLQCPWKPEEKNIALHFQPPLMSSFRLHTAYTRKFVQILVIGLNVQMLELTEPTLTLTGNQDVRLGSLNPTSGQKLIVGSGLNVSFMWQLDVGGVEDTCPIKTEFKVHYSPIINLTKLVSEDETQLYRCNFDINDYKTLFVVKSRVEPTKGSEFCRAGTMCHLQLDVQRVNASSHSSLMYEVLADQSMWAVCGRTAGVISLDSVDKQNVTLDVMPLIGGFLPLPLVRLSKYIPADQKTSSRDPNRKPELSSHTTSHPRLEPFSPGQVYNSSKAQQVHVLPSATASSATDASLA</sequence>
<keyword evidence="10" id="KW-1185">Reference proteome</keyword>
<feature type="compositionally biased region" description="Low complexity" evidence="4">
    <location>
        <begin position="1185"/>
        <end position="1197"/>
    </location>
</feature>
<dbReference type="InterPro" id="IPR056917">
    <property type="entry name" value="Ig_TRAPPC10"/>
</dbReference>
<dbReference type="Pfam" id="PF23604">
    <property type="entry name" value="Ig_TRAPPC10"/>
    <property type="match status" value="1"/>
</dbReference>
<evidence type="ECO:0000313" key="10">
    <source>
        <dbReference type="Proteomes" id="UP000027135"/>
    </source>
</evidence>
<protein>
    <submittedName>
        <fullName evidence="9">Trafficking protein particle complex subunit 10</fullName>
    </submittedName>
</protein>
<feature type="region of interest" description="Disordered" evidence="4">
    <location>
        <begin position="636"/>
        <end position="688"/>
    </location>
</feature>
<dbReference type="InterPro" id="IPR011990">
    <property type="entry name" value="TPR-like_helical_dom_sf"/>
</dbReference>
<evidence type="ECO:0000256" key="4">
    <source>
        <dbReference type="SAM" id="MobiDB-lite"/>
    </source>
</evidence>
<dbReference type="AlphaFoldDB" id="A0A067QSA2"/>
<feature type="region of interest" description="Disordered" evidence="4">
    <location>
        <begin position="1138"/>
        <end position="1197"/>
    </location>
</feature>
<feature type="domain" description="TRAPPC10/Trs130 N-terminal" evidence="7">
    <location>
        <begin position="22"/>
        <end position="333"/>
    </location>
</feature>
<dbReference type="InParanoid" id="A0A067QSA2"/>
<dbReference type="InterPro" id="IPR021773">
    <property type="entry name" value="TPC11"/>
</dbReference>
<dbReference type="Pfam" id="PF11817">
    <property type="entry name" value="Foie-gras_1"/>
    <property type="match status" value="1"/>
</dbReference>
<dbReference type="OMA" id="TKVHENP"/>
<dbReference type="Proteomes" id="UP000027135">
    <property type="component" value="Unassembled WGS sequence"/>
</dbReference>
<name>A0A067QSA2_ZOONE</name>
<dbReference type="PANTHER" id="PTHR13251">
    <property type="entry name" value="EPILEPSY HOLOPROSENCEPHALY CANDIDATE 1/TMEM1"/>
    <property type="match status" value="1"/>
</dbReference>
<dbReference type="GO" id="GO:0005829">
    <property type="term" value="C:cytosol"/>
    <property type="evidence" value="ECO:0007669"/>
    <property type="project" value="GOC"/>
</dbReference>
<feature type="domain" description="Trafficking protein particle complex subunit 11" evidence="5">
    <location>
        <begin position="386"/>
        <end position="546"/>
    </location>
</feature>
<evidence type="ECO:0000256" key="1">
    <source>
        <dbReference type="ARBA" id="ARBA00004555"/>
    </source>
</evidence>
<keyword evidence="2" id="KW-0813">Transport</keyword>
<dbReference type="PANTHER" id="PTHR13251:SF3">
    <property type="entry name" value="TRAFFICKING PROTEIN PARTICLE COMPLEX SUBUNIT 10"/>
    <property type="match status" value="1"/>
</dbReference>
<feature type="domain" description="TRAPPC10/Trs130 C-terminal" evidence="6">
    <location>
        <begin position="1039"/>
        <end position="1183"/>
    </location>
</feature>
<dbReference type="EMBL" id="KK852994">
    <property type="protein sequence ID" value="KDR12739.1"/>
    <property type="molecule type" value="Genomic_DNA"/>
</dbReference>
<dbReference type="eggNOG" id="KOG1931">
    <property type="taxonomic scope" value="Eukaryota"/>
</dbReference>
<dbReference type="InterPro" id="IPR045126">
    <property type="entry name" value="TRAPPC10/Trs130"/>
</dbReference>
<dbReference type="InterPro" id="IPR022233">
    <property type="entry name" value="TRAPPC10/Trs130_C"/>
</dbReference>
<evidence type="ECO:0000256" key="3">
    <source>
        <dbReference type="ARBA" id="ARBA00023034"/>
    </source>
</evidence>
<feature type="compositionally biased region" description="Low complexity" evidence="4">
    <location>
        <begin position="662"/>
        <end position="671"/>
    </location>
</feature>
<comment type="subcellular location">
    <subcellularLocation>
        <location evidence="1">Golgi apparatus</location>
    </subcellularLocation>
</comment>
<keyword evidence="3" id="KW-0333">Golgi apparatus</keyword>
<organism evidence="9 10">
    <name type="scientific">Zootermopsis nevadensis</name>
    <name type="common">Dampwood termite</name>
    <dbReference type="NCBI Taxonomy" id="136037"/>
    <lineage>
        <taxon>Eukaryota</taxon>
        <taxon>Metazoa</taxon>
        <taxon>Ecdysozoa</taxon>
        <taxon>Arthropoda</taxon>
        <taxon>Hexapoda</taxon>
        <taxon>Insecta</taxon>
        <taxon>Pterygota</taxon>
        <taxon>Neoptera</taxon>
        <taxon>Polyneoptera</taxon>
        <taxon>Dictyoptera</taxon>
        <taxon>Blattodea</taxon>
        <taxon>Blattoidea</taxon>
        <taxon>Termitoidae</taxon>
        <taxon>Termopsidae</taxon>
        <taxon>Zootermopsis</taxon>
    </lineage>
</organism>
<feature type="domain" description="TRAPPC10 Ig-like" evidence="8">
    <location>
        <begin position="811"/>
        <end position="923"/>
    </location>
</feature>
<evidence type="ECO:0000313" key="9">
    <source>
        <dbReference type="EMBL" id="KDR12739.1"/>
    </source>
</evidence>
<gene>
    <name evidence="9" type="ORF">L798_12536</name>
</gene>
<dbReference type="STRING" id="136037.A0A067QSA2"/>
<evidence type="ECO:0000259" key="8">
    <source>
        <dbReference type="Pfam" id="PF23604"/>
    </source>
</evidence>
<dbReference type="OrthoDB" id="10256906at2759"/>
<dbReference type="InterPro" id="IPR056913">
    <property type="entry name" value="TRAPPC10/Trs130_N"/>
</dbReference>
<evidence type="ECO:0000259" key="5">
    <source>
        <dbReference type="Pfam" id="PF11817"/>
    </source>
</evidence>
<dbReference type="FunCoup" id="A0A067QSA2">
    <property type="interactions" value="1019"/>
</dbReference>
<dbReference type="GO" id="GO:0006891">
    <property type="term" value="P:intra-Golgi vesicle-mediated transport"/>
    <property type="evidence" value="ECO:0007669"/>
    <property type="project" value="TreeGrafter"/>
</dbReference>
<dbReference type="GO" id="GO:0034498">
    <property type="term" value="P:early endosome to Golgi transport"/>
    <property type="evidence" value="ECO:0007669"/>
    <property type="project" value="TreeGrafter"/>
</dbReference>
<reference evidence="9 10" key="1">
    <citation type="journal article" date="2014" name="Nat. Commun.">
        <title>Molecular traces of alternative social organization in a termite genome.</title>
        <authorList>
            <person name="Terrapon N."/>
            <person name="Li C."/>
            <person name="Robertson H.M."/>
            <person name="Ji L."/>
            <person name="Meng X."/>
            <person name="Booth W."/>
            <person name="Chen Z."/>
            <person name="Childers C.P."/>
            <person name="Glastad K.M."/>
            <person name="Gokhale K."/>
            <person name="Gowin J."/>
            <person name="Gronenberg W."/>
            <person name="Hermansen R.A."/>
            <person name="Hu H."/>
            <person name="Hunt B.G."/>
            <person name="Huylmans A.K."/>
            <person name="Khalil S.M."/>
            <person name="Mitchell R.D."/>
            <person name="Munoz-Torres M.C."/>
            <person name="Mustard J.A."/>
            <person name="Pan H."/>
            <person name="Reese J.T."/>
            <person name="Scharf M.E."/>
            <person name="Sun F."/>
            <person name="Vogel H."/>
            <person name="Xiao J."/>
            <person name="Yang W."/>
            <person name="Yang Z."/>
            <person name="Yang Z."/>
            <person name="Zhou J."/>
            <person name="Zhu J."/>
            <person name="Brent C.S."/>
            <person name="Elsik C.G."/>
            <person name="Goodisman M.A."/>
            <person name="Liberles D.A."/>
            <person name="Roe R.M."/>
            <person name="Vargo E.L."/>
            <person name="Vilcinskas A."/>
            <person name="Wang J."/>
            <person name="Bornberg-Bauer E."/>
            <person name="Korb J."/>
            <person name="Zhang G."/>
            <person name="Liebig J."/>
        </authorList>
    </citation>
    <scope>NUCLEOTIDE SEQUENCE [LARGE SCALE GENOMIC DNA]</scope>
    <source>
        <tissue evidence="9">Whole organism</tissue>
    </source>
</reference>